<dbReference type="AlphaFoldDB" id="A0A7I4YWJ0"/>
<evidence type="ECO:0000313" key="2">
    <source>
        <dbReference type="Proteomes" id="UP000025227"/>
    </source>
</evidence>
<dbReference type="Proteomes" id="UP000025227">
    <property type="component" value="Unplaced"/>
</dbReference>
<evidence type="ECO:0000256" key="1">
    <source>
        <dbReference type="SAM" id="SignalP"/>
    </source>
</evidence>
<organism evidence="2 3">
    <name type="scientific">Haemonchus contortus</name>
    <name type="common">Barber pole worm</name>
    <dbReference type="NCBI Taxonomy" id="6289"/>
    <lineage>
        <taxon>Eukaryota</taxon>
        <taxon>Metazoa</taxon>
        <taxon>Ecdysozoa</taxon>
        <taxon>Nematoda</taxon>
        <taxon>Chromadorea</taxon>
        <taxon>Rhabditida</taxon>
        <taxon>Rhabditina</taxon>
        <taxon>Rhabditomorpha</taxon>
        <taxon>Strongyloidea</taxon>
        <taxon>Trichostrongylidae</taxon>
        <taxon>Haemonchus</taxon>
    </lineage>
</organism>
<accession>A0A7I4YWJ0</accession>
<sequence>MSLIGAALVVLVASVFIQASGNPVPPVAFTPKPNDLRGEGKQENTRFKRMDLLLEKYLDGTTKRPGWWHFENCMGKPCSLKKIYRV</sequence>
<reference evidence="3" key="1">
    <citation type="submission" date="2020-12" db="UniProtKB">
        <authorList>
            <consortium name="WormBaseParasite"/>
        </authorList>
    </citation>
    <scope>IDENTIFICATION</scope>
    <source>
        <strain evidence="3">MHco3</strain>
    </source>
</reference>
<proteinExistence type="predicted"/>
<feature type="chain" id="PRO_5029672503" evidence="1">
    <location>
        <begin position="22"/>
        <end position="86"/>
    </location>
</feature>
<dbReference type="WBParaSite" id="HCON_00150475-00001">
    <property type="protein sequence ID" value="HCON_00150475-00001"/>
    <property type="gene ID" value="HCON_00150475"/>
</dbReference>
<name>A0A7I4YWJ0_HAECO</name>
<feature type="signal peptide" evidence="1">
    <location>
        <begin position="1"/>
        <end position="21"/>
    </location>
</feature>
<evidence type="ECO:0000313" key="3">
    <source>
        <dbReference type="WBParaSite" id="HCON_00150475-00001"/>
    </source>
</evidence>
<keyword evidence="1" id="KW-0732">Signal</keyword>
<keyword evidence="2" id="KW-1185">Reference proteome</keyword>
<protein>
    <submittedName>
        <fullName evidence="3">Secreted protein</fullName>
    </submittedName>
</protein>